<dbReference type="InterPro" id="IPR012020">
    <property type="entry name" value="ABHD4"/>
</dbReference>
<feature type="active site" description="Charge relay system" evidence="2">
    <location>
        <position position="144"/>
    </location>
</feature>
<dbReference type="PIRSF" id="PIRSF005211">
    <property type="entry name" value="Ab_hydro_YheT"/>
    <property type="match status" value="1"/>
</dbReference>
<dbReference type="Pfam" id="PF00561">
    <property type="entry name" value="Abhydrolase_1"/>
    <property type="match status" value="1"/>
</dbReference>
<dbReference type="InterPro" id="IPR000073">
    <property type="entry name" value="AB_hydrolase_1"/>
</dbReference>
<evidence type="ECO:0000256" key="1">
    <source>
        <dbReference type="ARBA" id="ARBA00010884"/>
    </source>
</evidence>
<dbReference type="InterPro" id="IPR050960">
    <property type="entry name" value="AB_hydrolase_4_sf"/>
</dbReference>
<name>A0A128F293_9GAMM</name>
<organism evidence="4 5">
    <name type="scientific">Grimontia marina</name>
    <dbReference type="NCBI Taxonomy" id="646534"/>
    <lineage>
        <taxon>Bacteria</taxon>
        <taxon>Pseudomonadati</taxon>
        <taxon>Pseudomonadota</taxon>
        <taxon>Gammaproteobacteria</taxon>
        <taxon>Vibrionales</taxon>
        <taxon>Vibrionaceae</taxon>
        <taxon>Grimontia</taxon>
    </lineage>
</organism>
<reference evidence="5" key="1">
    <citation type="submission" date="2016-02" db="EMBL/GenBank/DDBJ databases">
        <authorList>
            <person name="Rodrigo-Torres Lidia"/>
            <person name="Arahal R.David."/>
        </authorList>
    </citation>
    <scope>NUCLEOTIDE SEQUENCE [LARGE SCALE GENOMIC DNA]</scope>
    <source>
        <strain evidence="5">CECT 8713</strain>
    </source>
</reference>
<sequence length="328" mass="36725">MEQTACKPFVPMKGGKNPHVQTLLPRFLRRKAVFEPVWQRLETPDGDFLDISWTQDPTTVGDKPIVVLFHGLAGCFYSPYANGLLNAFKQQGWVGVLMHFRGCSGSLNKMPRSYHSGETGDARFFLEYLKQRFPENAKVATGVSLGGNMLVRYLAEFKDDPIIKAGCVISPPLDLAACSSRIRQGFSRVYQAYLLRSMNRTLGNKLARHPQIGHWKSGEKVAISNLYQFDQTVTAPLHGFNDAEDYYRQCSGLGVLQEIAAPLKVIHAKDDPFMTEAVIPKAPLPDNIDYHLTEYGGHVGFVSGTLNAPDFWLEKEVPRWLALHIDAE</sequence>
<gene>
    <name evidence="4" type="ORF">GMA8713_01359</name>
</gene>
<dbReference type="OrthoDB" id="332676at2"/>
<feature type="domain" description="AB hydrolase-1" evidence="3">
    <location>
        <begin position="64"/>
        <end position="302"/>
    </location>
</feature>
<keyword evidence="5" id="KW-1185">Reference proteome</keyword>
<dbReference type="InterPro" id="IPR029058">
    <property type="entry name" value="AB_hydrolase_fold"/>
</dbReference>
<accession>A0A128F293</accession>
<evidence type="ECO:0000313" key="4">
    <source>
        <dbReference type="EMBL" id="CZF80401.1"/>
    </source>
</evidence>
<dbReference type="Proteomes" id="UP000073601">
    <property type="component" value="Unassembled WGS sequence"/>
</dbReference>
<feature type="active site" description="Charge relay system" evidence="2">
    <location>
        <position position="271"/>
    </location>
</feature>
<comment type="similarity">
    <text evidence="1">Belongs to the AB hydrolase superfamily. AB hydrolase 4 family.</text>
</comment>
<dbReference type="PANTHER" id="PTHR10794:SF94">
    <property type="entry name" value="ESTERASE YHET-RELATED"/>
    <property type="match status" value="1"/>
</dbReference>
<feature type="active site" description="Charge relay system" evidence="2">
    <location>
        <position position="298"/>
    </location>
</feature>
<evidence type="ECO:0000259" key="3">
    <source>
        <dbReference type="Pfam" id="PF00561"/>
    </source>
</evidence>
<dbReference type="SUPFAM" id="SSF53474">
    <property type="entry name" value="alpha/beta-Hydrolases"/>
    <property type="match status" value="1"/>
</dbReference>
<dbReference type="GO" id="GO:0047372">
    <property type="term" value="F:monoacylglycerol lipase activity"/>
    <property type="evidence" value="ECO:0007669"/>
    <property type="project" value="TreeGrafter"/>
</dbReference>
<protein>
    <submittedName>
        <fullName evidence="4">Putative hydrolase</fullName>
    </submittedName>
</protein>
<evidence type="ECO:0000313" key="5">
    <source>
        <dbReference type="Proteomes" id="UP000073601"/>
    </source>
</evidence>
<dbReference type="NCBIfam" id="NF008218">
    <property type="entry name" value="PRK10985.1"/>
    <property type="match status" value="1"/>
</dbReference>
<dbReference type="GO" id="GO:0034338">
    <property type="term" value="F:short-chain carboxylesterase activity"/>
    <property type="evidence" value="ECO:0007669"/>
    <property type="project" value="TreeGrafter"/>
</dbReference>
<dbReference type="EMBL" id="FIZY01000009">
    <property type="protein sequence ID" value="CZF80401.1"/>
    <property type="molecule type" value="Genomic_DNA"/>
</dbReference>
<evidence type="ECO:0000256" key="2">
    <source>
        <dbReference type="PIRSR" id="PIRSR005211-1"/>
    </source>
</evidence>
<keyword evidence="4" id="KW-0378">Hydrolase</keyword>
<dbReference type="RefSeq" id="WP_062707125.1">
    <property type="nucleotide sequence ID" value="NZ_CAWRCI010000009.1"/>
</dbReference>
<proteinExistence type="inferred from homology"/>
<dbReference type="PANTHER" id="PTHR10794">
    <property type="entry name" value="ABHYDROLASE DOMAIN-CONTAINING PROTEIN"/>
    <property type="match status" value="1"/>
</dbReference>
<dbReference type="AlphaFoldDB" id="A0A128F293"/>
<dbReference type="Gene3D" id="3.40.50.1820">
    <property type="entry name" value="alpha/beta hydrolase"/>
    <property type="match status" value="1"/>
</dbReference>